<dbReference type="EMBL" id="JAUDFV010000025">
    <property type="protein sequence ID" value="KAL2738768.1"/>
    <property type="molecule type" value="Genomic_DNA"/>
</dbReference>
<dbReference type="AlphaFoldDB" id="A0ABD2C2X9"/>
<keyword evidence="2" id="KW-1185">Reference proteome</keyword>
<proteinExistence type="predicted"/>
<accession>A0ABD2C2X9</accession>
<sequence length="105" mass="11187">QQHLLGRKPSEFDLYVAGDDSGDGGGGGGAAAAVAIVRKTTPVTPATGFSTRERIIFGDHQQVFLRSSRTQVPEIALEISRLNYAEFPSVDPSSYANPTLLIRGL</sequence>
<evidence type="ECO:0000313" key="2">
    <source>
        <dbReference type="Proteomes" id="UP001607302"/>
    </source>
</evidence>
<evidence type="ECO:0000313" key="1">
    <source>
        <dbReference type="EMBL" id="KAL2738768.1"/>
    </source>
</evidence>
<organism evidence="1 2">
    <name type="scientific">Vespula squamosa</name>
    <name type="common">Southern yellow jacket</name>
    <name type="synonym">Wasp</name>
    <dbReference type="NCBI Taxonomy" id="30214"/>
    <lineage>
        <taxon>Eukaryota</taxon>
        <taxon>Metazoa</taxon>
        <taxon>Ecdysozoa</taxon>
        <taxon>Arthropoda</taxon>
        <taxon>Hexapoda</taxon>
        <taxon>Insecta</taxon>
        <taxon>Pterygota</taxon>
        <taxon>Neoptera</taxon>
        <taxon>Endopterygota</taxon>
        <taxon>Hymenoptera</taxon>
        <taxon>Apocrita</taxon>
        <taxon>Aculeata</taxon>
        <taxon>Vespoidea</taxon>
        <taxon>Vespidae</taxon>
        <taxon>Vespinae</taxon>
        <taxon>Vespula</taxon>
    </lineage>
</organism>
<comment type="caution">
    <text evidence="1">The sequence shown here is derived from an EMBL/GenBank/DDBJ whole genome shotgun (WGS) entry which is preliminary data.</text>
</comment>
<protein>
    <submittedName>
        <fullName evidence="1">Uncharacterized protein</fullName>
    </submittedName>
</protein>
<gene>
    <name evidence="1" type="ORF">V1478_001334</name>
</gene>
<dbReference type="Proteomes" id="UP001607302">
    <property type="component" value="Unassembled WGS sequence"/>
</dbReference>
<name>A0ABD2C2X9_VESSQ</name>
<feature type="non-terminal residue" evidence="1">
    <location>
        <position position="1"/>
    </location>
</feature>
<reference evidence="1 2" key="1">
    <citation type="journal article" date="2024" name="Ann. Entomol. Soc. Am.">
        <title>Genomic analyses of the southern and eastern yellowjacket wasps (Hymenoptera: Vespidae) reveal evolutionary signatures of social life.</title>
        <authorList>
            <person name="Catto M.A."/>
            <person name="Caine P.B."/>
            <person name="Orr S.E."/>
            <person name="Hunt B.G."/>
            <person name="Goodisman M.A.D."/>
        </authorList>
    </citation>
    <scope>NUCLEOTIDE SEQUENCE [LARGE SCALE GENOMIC DNA]</scope>
    <source>
        <strain evidence="1">233</strain>
        <tissue evidence="1">Head and thorax</tissue>
    </source>
</reference>